<sequence>MACNTSHLAAAQFLSDLARDYASLAGLQFGQQHVGPRFKSA</sequence>
<evidence type="ECO:0000313" key="2">
    <source>
        <dbReference type="Proteomes" id="UP000030302"/>
    </source>
</evidence>
<gene>
    <name evidence="1" type="ORF">LT85_3831</name>
</gene>
<accession>A0A0A1FH78</accession>
<protein>
    <submittedName>
        <fullName evidence="1">Uncharacterized protein</fullName>
    </submittedName>
</protein>
<dbReference type="EMBL" id="CP009962">
    <property type="protein sequence ID" value="AIY42989.1"/>
    <property type="molecule type" value="Genomic_DNA"/>
</dbReference>
<keyword evidence="2" id="KW-1185">Reference proteome</keyword>
<dbReference type="AlphaFoldDB" id="A0A0A1FH78"/>
<name>A0A0A1FH78_9BURK</name>
<dbReference type="Proteomes" id="UP000030302">
    <property type="component" value="Chromosome"/>
</dbReference>
<reference evidence="2" key="1">
    <citation type="journal article" date="2014" name="Soil Biol. Biochem.">
        <title>Structure and function of bacterial communities in ageing soils: Insights from the Mendocino ecological staircase.</title>
        <authorList>
            <person name="Uroz S."/>
            <person name="Tech J.J."/>
            <person name="Sawaya N.A."/>
            <person name="Frey-Klett P."/>
            <person name="Leveau J.H.J."/>
        </authorList>
    </citation>
    <scope>NUCLEOTIDE SEQUENCE [LARGE SCALE GENOMIC DNA]</scope>
    <source>
        <strain evidence="2">Cal35</strain>
    </source>
</reference>
<evidence type="ECO:0000313" key="1">
    <source>
        <dbReference type="EMBL" id="AIY42989.1"/>
    </source>
</evidence>
<dbReference type="HOGENOM" id="CLU_3268441_0_0_4"/>
<dbReference type="KEGG" id="care:LT85_3831"/>
<organism evidence="1 2">
    <name type="scientific">Collimonas arenae</name>
    <dbReference type="NCBI Taxonomy" id="279058"/>
    <lineage>
        <taxon>Bacteria</taxon>
        <taxon>Pseudomonadati</taxon>
        <taxon>Pseudomonadota</taxon>
        <taxon>Betaproteobacteria</taxon>
        <taxon>Burkholderiales</taxon>
        <taxon>Oxalobacteraceae</taxon>
        <taxon>Collimonas</taxon>
    </lineage>
</organism>
<proteinExistence type="predicted"/>